<dbReference type="EMBL" id="JAGSXJ010000038">
    <property type="protein sequence ID" value="KAH6665326.1"/>
    <property type="molecule type" value="Genomic_DNA"/>
</dbReference>
<keyword evidence="2" id="KW-1185">Reference proteome</keyword>
<proteinExistence type="predicted"/>
<organism evidence="1 2">
    <name type="scientific">Plectosphaerella plurivora</name>
    <dbReference type="NCBI Taxonomy" id="936078"/>
    <lineage>
        <taxon>Eukaryota</taxon>
        <taxon>Fungi</taxon>
        <taxon>Dikarya</taxon>
        <taxon>Ascomycota</taxon>
        <taxon>Pezizomycotina</taxon>
        <taxon>Sordariomycetes</taxon>
        <taxon>Hypocreomycetidae</taxon>
        <taxon>Glomerellales</taxon>
        <taxon>Plectosphaerellaceae</taxon>
        <taxon>Plectosphaerella</taxon>
    </lineage>
</organism>
<protein>
    <submittedName>
        <fullName evidence="1">Uncharacterized protein</fullName>
    </submittedName>
</protein>
<accession>A0A9P8V1M6</accession>
<name>A0A9P8V1M6_9PEZI</name>
<sequence length="127" mass="15001">MGELKTDMREVFEQTIIMAPSPETWGFFVFRTTYENQVLWENYVSYLRCQASRFLTVQEHGFELLSNMDFTVVDDVTRLDGASKDEVRGLFNQMFEDLPEEGDSARGIPPYPYRFVGRYTHCFYYKS</sequence>
<dbReference type="Proteomes" id="UP000770015">
    <property type="component" value="Unassembled WGS sequence"/>
</dbReference>
<reference evidence="1" key="1">
    <citation type="journal article" date="2021" name="Nat. Commun.">
        <title>Genetic determinants of endophytism in the Arabidopsis root mycobiome.</title>
        <authorList>
            <person name="Mesny F."/>
            <person name="Miyauchi S."/>
            <person name="Thiergart T."/>
            <person name="Pickel B."/>
            <person name="Atanasova L."/>
            <person name="Karlsson M."/>
            <person name="Huettel B."/>
            <person name="Barry K.W."/>
            <person name="Haridas S."/>
            <person name="Chen C."/>
            <person name="Bauer D."/>
            <person name="Andreopoulos W."/>
            <person name="Pangilinan J."/>
            <person name="LaButti K."/>
            <person name="Riley R."/>
            <person name="Lipzen A."/>
            <person name="Clum A."/>
            <person name="Drula E."/>
            <person name="Henrissat B."/>
            <person name="Kohler A."/>
            <person name="Grigoriev I.V."/>
            <person name="Martin F.M."/>
            <person name="Hacquard S."/>
        </authorList>
    </citation>
    <scope>NUCLEOTIDE SEQUENCE</scope>
    <source>
        <strain evidence="1">MPI-SDFR-AT-0117</strain>
    </source>
</reference>
<evidence type="ECO:0000313" key="1">
    <source>
        <dbReference type="EMBL" id="KAH6665326.1"/>
    </source>
</evidence>
<comment type="caution">
    <text evidence="1">The sequence shown here is derived from an EMBL/GenBank/DDBJ whole genome shotgun (WGS) entry which is preliminary data.</text>
</comment>
<gene>
    <name evidence="1" type="ORF">F5X68DRAFT_237132</name>
</gene>
<dbReference type="OrthoDB" id="4424523at2759"/>
<evidence type="ECO:0000313" key="2">
    <source>
        <dbReference type="Proteomes" id="UP000770015"/>
    </source>
</evidence>
<dbReference type="AlphaFoldDB" id="A0A9P8V1M6"/>